<evidence type="ECO:0000313" key="3">
    <source>
        <dbReference type="Proteomes" id="UP000028492"/>
    </source>
</evidence>
<dbReference type="KEGG" id="aja:AJAP_13025"/>
<reference evidence="2 3" key="1">
    <citation type="journal article" date="2014" name="J. Biotechnol.">
        <title>Complete genome sequence of the actinobacterium Amycolatopsis japonica MG417-CF17(T) (=DSM 44213T) producing (S,S)-N,N'-ethylenediaminedisuccinic acid.</title>
        <authorList>
            <person name="Stegmann E."/>
            <person name="Albersmeier A."/>
            <person name="Spohn M."/>
            <person name="Gert H."/>
            <person name="Weber T."/>
            <person name="Wohlleben W."/>
            <person name="Kalinowski J."/>
            <person name="Ruckert C."/>
        </authorList>
    </citation>
    <scope>NUCLEOTIDE SEQUENCE [LARGE SCALE GENOMIC DNA]</scope>
    <source>
        <strain evidence="3">MG417-CF17 (DSM 44213)</strain>
    </source>
</reference>
<protein>
    <submittedName>
        <fullName evidence="2">Conserved putative secreted protein</fullName>
    </submittedName>
</protein>
<gene>
    <name evidence="2" type="ORF">AJAP_13025</name>
</gene>
<dbReference type="Proteomes" id="UP000028492">
    <property type="component" value="Chromosome"/>
</dbReference>
<dbReference type="RefSeq" id="WP_228694924.1">
    <property type="nucleotide sequence ID" value="NZ_CP008953.1"/>
</dbReference>
<dbReference type="EMBL" id="CP008953">
    <property type="protein sequence ID" value="AIG75486.1"/>
    <property type="molecule type" value="Genomic_DNA"/>
</dbReference>
<name>A0A075USP7_9PSEU</name>
<feature type="signal peptide" evidence="1">
    <location>
        <begin position="1"/>
        <end position="19"/>
    </location>
</feature>
<sequence>MRARSRVVAGLVSVFMALALTFVGAGSAAADQSKSLSGKSPDGGASFSGTLTWTGRGSFKADVTLKDAKCDGNPVYFYFIINKGWTSEWQGKRRDNNEGCGKTITWKGISGSDSNGIYGPTLRVCTDIRPGLDSCKDYGNDNPYFP</sequence>
<feature type="chain" id="PRO_5038423291" evidence="1">
    <location>
        <begin position="20"/>
        <end position="146"/>
    </location>
</feature>
<proteinExistence type="predicted"/>
<keyword evidence="3" id="KW-1185">Reference proteome</keyword>
<dbReference type="HOGENOM" id="CLU_1923168_0_0_11"/>
<dbReference type="eggNOG" id="ENOG5031Y3K">
    <property type="taxonomic scope" value="Bacteria"/>
</dbReference>
<keyword evidence="1" id="KW-0732">Signal</keyword>
<evidence type="ECO:0000256" key="1">
    <source>
        <dbReference type="SAM" id="SignalP"/>
    </source>
</evidence>
<accession>A0A075USP7</accession>
<evidence type="ECO:0000313" key="2">
    <source>
        <dbReference type="EMBL" id="AIG75486.1"/>
    </source>
</evidence>
<organism evidence="2 3">
    <name type="scientific">Amycolatopsis japonica</name>
    <dbReference type="NCBI Taxonomy" id="208439"/>
    <lineage>
        <taxon>Bacteria</taxon>
        <taxon>Bacillati</taxon>
        <taxon>Actinomycetota</taxon>
        <taxon>Actinomycetes</taxon>
        <taxon>Pseudonocardiales</taxon>
        <taxon>Pseudonocardiaceae</taxon>
        <taxon>Amycolatopsis</taxon>
        <taxon>Amycolatopsis japonica group</taxon>
    </lineage>
</organism>
<dbReference type="AlphaFoldDB" id="A0A075USP7"/>